<dbReference type="AlphaFoldDB" id="A0A0A9BXR8"/>
<dbReference type="EMBL" id="GBRH01233848">
    <property type="protein sequence ID" value="JAD64047.1"/>
    <property type="molecule type" value="Transcribed_RNA"/>
</dbReference>
<protein>
    <submittedName>
        <fullName evidence="1">Uncharacterized protein</fullName>
    </submittedName>
</protein>
<proteinExistence type="predicted"/>
<organism evidence="1">
    <name type="scientific">Arundo donax</name>
    <name type="common">Giant reed</name>
    <name type="synonym">Donax arundinaceus</name>
    <dbReference type="NCBI Taxonomy" id="35708"/>
    <lineage>
        <taxon>Eukaryota</taxon>
        <taxon>Viridiplantae</taxon>
        <taxon>Streptophyta</taxon>
        <taxon>Embryophyta</taxon>
        <taxon>Tracheophyta</taxon>
        <taxon>Spermatophyta</taxon>
        <taxon>Magnoliopsida</taxon>
        <taxon>Liliopsida</taxon>
        <taxon>Poales</taxon>
        <taxon>Poaceae</taxon>
        <taxon>PACMAD clade</taxon>
        <taxon>Arundinoideae</taxon>
        <taxon>Arundineae</taxon>
        <taxon>Arundo</taxon>
    </lineage>
</organism>
<evidence type="ECO:0000313" key="1">
    <source>
        <dbReference type="EMBL" id="JAD64047.1"/>
    </source>
</evidence>
<accession>A0A0A9BXR8</accession>
<reference evidence="1" key="2">
    <citation type="journal article" date="2015" name="Data Brief">
        <title>Shoot transcriptome of the giant reed, Arundo donax.</title>
        <authorList>
            <person name="Barrero R.A."/>
            <person name="Guerrero F.D."/>
            <person name="Moolhuijzen P."/>
            <person name="Goolsby J.A."/>
            <person name="Tidwell J."/>
            <person name="Bellgard S.E."/>
            <person name="Bellgard M.I."/>
        </authorList>
    </citation>
    <scope>NUCLEOTIDE SEQUENCE</scope>
    <source>
        <tissue evidence="1">Shoot tissue taken approximately 20 cm above the soil surface</tissue>
    </source>
</reference>
<name>A0A0A9BXR8_ARUDO</name>
<reference evidence="1" key="1">
    <citation type="submission" date="2014-09" db="EMBL/GenBank/DDBJ databases">
        <authorList>
            <person name="Magalhaes I.L.F."/>
            <person name="Oliveira U."/>
            <person name="Santos F.R."/>
            <person name="Vidigal T.H.D.A."/>
            <person name="Brescovit A.D."/>
            <person name="Santos A.J."/>
        </authorList>
    </citation>
    <scope>NUCLEOTIDE SEQUENCE</scope>
    <source>
        <tissue evidence="1">Shoot tissue taken approximately 20 cm above the soil surface</tissue>
    </source>
</reference>
<sequence>MSQIYRQAVWSKNIICFAVTWPWQFSLKSGSGTSASSPTFVVKKP</sequence>